<sequence length="440" mass="49831">MAPIAFIIGTVWPEPRSSAAGQHLLSLLSELKQLGYIIHFASTAQRSENSEGLDELGCVVHEIVLNDSSFDQLIAQLQPEIAVFDRFMIEEQFSWRIKKVAPNTCLILDTEDFHSLRYLRHQIVKKHPEQAVDIPSLLEINAGPGPFQGCLNSDFAVREIASMWRCDINLIISQAEVALLHTYYGLPKNILHYCPFLMANDGAELGTPRAIDKRKDFVFIGNYRHAPNWDAVQILAKHLWPLIRKQLPQAKCRIYGAYTPEKAQQFHNPKQGLLISGWAKDAQATIQEARVHLVPLRFGAGLKGKIFDSLRVGTPCVGSDIAWEGISTDVTAHSLLTLNDYENFAEQAVALYADEDKWLTEQVKGQQILENDFVYTTHSAALKNKIQTVTQDLNTHRAPLFMQKMLEQTQYRATRFMSQWIEAKQTIEQLRDADLPPETD</sequence>
<dbReference type="RefSeq" id="WP_254098109.1">
    <property type="nucleotide sequence ID" value="NZ_JANATA010000001.1"/>
</dbReference>
<dbReference type="Proteomes" id="UP001165413">
    <property type="component" value="Unassembled WGS sequence"/>
</dbReference>
<proteinExistence type="predicted"/>
<dbReference type="SUPFAM" id="SSF53756">
    <property type="entry name" value="UDP-Glycosyltransferase/glycogen phosphorylase"/>
    <property type="match status" value="1"/>
</dbReference>
<name>A0AA41WZJ1_9ALTE</name>
<comment type="caution">
    <text evidence="1">The sequence shown here is derived from an EMBL/GenBank/DDBJ whole genome shotgun (WGS) entry which is preliminary data.</text>
</comment>
<dbReference type="EMBL" id="JANATA010000001">
    <property type="protein sequence ID" value="MCP3427606.1"/>
    <property type="molecule type" value="Genomic_DNA"/>
</dbReference>
<dbReference type="AlphaFoldDB" id="A0AA41WZJ1"/>
<keyword evidence="2" id="KW-1185">Reference proteome</keyword>
<evidence type="ECO:0000313" key="1">
    <source>
        <dbReference type="EMBL" id="MCP3427606.1"/>
    </source>
</evidence>
<dbReference type="Gene3D" id="3.40.50.2000">
    <property type="entry name" value="Glycogen Phosphorylase B"/>
    <property type="match status" value="1"/>
</dbReference>
<reference evidence="1" key="1">
    <citation type="submission" date="2022-07" db="EMBL/GenBank/DDBJ databases">
        <title>Characterization of the Novel Bacterium Alteromonas immobilis LMIT006 and Alteromonas gregis LMIT007.</title>
        <authorList>
            <person name="Lin X."/>
        </authorList>
    </citation>
    <scope>NUCLEOTIDE SEQUENCE</scope>
    <source>
        <strain evidence="1">LMIT007</strain>
    </source>
</reference>
<accession>A0AA41WZJ1</accession>
<dbReference type="Pfam" id="PF13692">
    <property type="entry name" value="Glyco_trans_1_4"/>
    <property type="match status" value="1"/>
</dbReference>
<evidence type="ECO:0000313" key="2">
    <source>
        <dbReference type="Proteomes" id="UP001165413"/>
    </source>
</evidence>
<gene>
    <name evidence="1" type="ORF">NLF92_01430</name>
</gene>
<organism evidence="1 2">
    <name type="scientific">Opacimonas viscosa</name>
    <dbReference type="NCBI Taxonomy" id="2961944"/>
    <lineage>
        <taxon>Bacteria</taxon>
        <taxon>Pseudomonadati</taxon>
        <taxon>Pseudomonadota</taxon>
        <taxon>Gammaproteobacteria</taxon>
        <taxon>Alteromonadales</taxon>
        <taxon>Alteromonadaceae</taxon>
        <taxon>Opacimonas</taxon>
    </lineage>
</organism>
<protein>
    <submittedName>
        <fullName evidence="1">Glycosyltransferase family 4 protein</fullName>
    </submittedName>
</protein>